<organism evidence="2 3">
    <name type="scientific">Psychrobacillus psychrotolerans</name>
    <dbReference type="NCBI Taxonomy" id="126156"/>
    <lineage>
        <taxon>Bacteria</taxon>
        <taxon>Bacillati</taxon>
        <taxon>Bacillota</taxon>
        <taxon>Bacilli</taxon>
        <taxon>Bacillales</taxon>
        <taxon>Bacillaceae</taxon>
        <taxon>Psychrobacillus</taxon>
    </lineage>
</organism>
<dbReference type="Pfam" id="PF01243">
    <property type="entry name" value="PNPOx_N"/>
    <property type="match status" value="1"/>
</dbReference>
<dbReference type="STRING" id="126156.SAMN05421670_1662"/>
<feature type="domain" description="Pyridoxamine 5'-phosphate oxidase N-terminal" evidence="1">
    <location>
        <begin position="6"/>
        <end position="127"/>
    </location>
</feature>
<gene>
    <name evidence="2" type="ORF">SAMN05421670_1662</name>
</gene>
<dbReference type="InterPro" id="IPR052917">
    <property type="entry name" value="Stress-Dev_Protein"/>
</dbReference>
<dbReference type="Proteomes" id="UP000198734">
    <property type="component" value="Unassembled WGS sequence"/>
</dbReference>
<name>A0A1I5XR43_9BACI</name>
<protein>
    <submittedName>
        <fullName evidence="2">General stress protein 26</fullName>
    </submittedName>
</protein>
<dbReference type="OrthoDB" id="5431160at2"/>
<accession>A0A1I5XR43</accession>
<dbReference type="AlphaFoldDB" id="A0A1I5XR43"/>
<evidence type="ECO:0000313" key="3">
    <source>
        <dbReference type="Proteomes" id="UP000198734"/>
    </source>
</evidence>
<dbReference type="RefSeq" id="WP_093536078.1">
    <property type="nucleotide sequence ID" value="NZ_FOXU01000002.1"/>
</dbReference>
<reference evidence="3" key="1">
    <citation type="submission" date="2016-10" db="EMBL/GenBank/DDBJ databases">
        <authorList>
            <person name="Varghese N."/>
            <person name="Submissions S."/>
        </authorList>
    </citation>
    <scope>NUCLEOTIDE SEQUENCE [LARGE SCALE GENOMIC DNA]</scope>
    <source>
        <strain evidence="3">DSM 11706</strain>
    </source>
</reference>
<dbReference type="EMBL" id="FOXU01000002">
    <property type="protein sequence ID" value="SFQ34197.1"/>
    <property type="molecule type" value="Genomic_DNA"/>
</dbReference>
<dbReference type="SUPFAM" id="SSF50475">
    <property type="entry name" value="FMN-binding split barrel"/>
    <property type="match status" value="1"/>
</dbReference>
<evidence type="ECO:0000259" key="1">
    <source>
        <dbReference type="Pfam" id="PF01243"/>
    </source>
</evidence>
<dbReference type="InterPro" id="IPR011576">
    <property type="entry name" value="Pyridox_Oxase_N"/>
</dbReference>
<dbReference type="Gene3D" id="2.30.110.10">
    <property type="entry name" value="Electron Transport, Fmn-binding Protein, Chain A"/>
    <property type="match status" value="1"/>
</dbReference>
<dbReference type="PANTHER" id="PTHR34818:SF1">
    <property type="entry name" value="PROTEIN BLI-3"/>
    <property type="match status" value="1"/>
</dbReference>
<sequence length="139" mass="15848">MAKNAKEEALKILDKNMIGTMATVQHNKPHSRYMTFFNEEFTLYAATSKKTHKAEELQQNPNTHILLGYDGHGLGDSFLEIEGTVIESDDEAMKEKVWNKALKGWFEGPEDPDLLILKVTPTQMRLMNTRGEEPQVIEL</sequence>
<dbReference type="InterPro" id="IPR012349">
    <property type="entry name" value="Split_barrel_FMN-bd"/>
</dbReference>
<proteinExistence type="predicted"/>
<evidence type="ECO:0000313" key="2">
    <source>
        <dbReference type="EMBL" id="SFQ34197.1"/>
    </source>
</evidence>
<dbReference type="PANTHER" id="PTHR34818">
    <property type="entry name" value="PROTEIN BLI-3"/>
    <property type="match status" value="1"/>
</dbReference>
<keyword evidence="3" id="KW-1185">Reference proteome</keyword>